<evidence type="ECO:0000313" key="2">
    <source>
        <dbReference type="Proteomes" id="UP001500618"/>
    </source>
</evidence>
<accession>A0ABN2HSS2</accession>
<dbReference type="Proteomes" id="UP001500618">
    <property type="component" value="Unassembled WGS sequence"/>
</dbReference>
<dbReference type="Pfam" id="PF19614">
    <property type="entry name" value="DUF6119"/>
    <property type="match status" value="1"/>
</dbReference>
<dbReference type="EMBL" id="BAAANY010000019">
    <property type="protein sequence ID" value="GAA1692795.1"/>
    <property type="molecule type" value="Genomic_DNA"/>
</dbReference>
<comment type="caution">
    <text evidence="1">The sequence shown here is derived from an EMBL/GenBank/DDBJ whole genome shotgun (WGS) entry which is preliminary data.</text>
</comment>
<dbReference type="RefSeq" id="WP_344312691.1">
    <property type="nucleotide sequence ID" value="NZ_BAAANY010000019.1"/>
</dbReference>
<proteinExistence type="predicted"/>
<dbReference type="NCBIfam" id="TIGR04141">
    <property type="entry name" value="TIGR04141 family sporadically distributed protein"/>
    <property type="match status" value="1"/>
</dbReference>
<gene>
    <name evidence="1" type="ORF">GCM10009765_47670</name>
</gene>
<organism evidence="1 2">
    <name type="scientific">Fodinicola feengrottensis</name>
    <dbReference type="NCBI Taxonomy" id="435914"/>
    <lineage>
        <taxon>Bacteria</taxon>
        <taxon>Bacillati</taxon>
        <taxon>Actinomycetota</taxon>
        <taxon>Actinomycetes</taxon>
        <taxon>Mycobacteriales</taxon>
        <taxon>Fodinicola</taxon>
    </lineage>
</organism>
<name>A0ABN2HSS2_9ACTN</name>
<sequence>MTGERRKQGTLYRLDLPAHSRTALYGGLSEQYVNDPAFAVDTVSIGTADGLVIRGVSGHAAEWCDAATVLTGFGVDLSASSAGCAILLVLDGQSYAFTYGPLGRRLLDQSQIDRGFGLRYAAAAAPQPEVDDTIRAALRSPRPSMEAFENVVPRLERHLREARVPVNGTRSAGTTGTDGLILDIVANPVTLLADIRAVATMLAYGPQHPELDFVTHVRPLAADSPLAGALDEQLAALLAGERPEAPLSWRHDLCLDNPAGYLESASYGLTVGTVESGERDDLRVEDIHAGLRDVPADQRCAALREGTIRVTNETGMPKLTLTAPADHWIVAEIALPEFRYLYYRGAWHQIHNQFLTALARGEDSTLTTMMQLGLHRLVSTAADRRSRHTIVRAFAA</sequence>
<dbReference type="InterPro" id="IPR026487">
    <property type="entry name" value="CHP04141"/>
</dbReference>
<evidence type="ECO:0000313" key="1">
    <source>
        <dbReference type="EMBL" id="GAA1692795.1"/>
    </source>
</evidence>
<protein>
    <submittedName>
        <fullName evidence="1">Uncharacterized protein</fullName>
    </submittedName>
</protein>
<reference evidence="1 2" key="1">
    <citation type="journal article" date="2019" name="Int. J. Syst. Evol. Microbiol.">
        <title>The Global Catalogue of Microorganisms (GCM) 10K type strain sequencing project: providing services to taxonomists for standard genome sequencing and annotation.</title>
        <authorList>
            <consortium name="The Broad Institute Genomics Platform"/>
            <consortium name="The Broad Institute Genome Sequencing Center for Infectious Disease"/>
            <person name="Wu L."/>
            <person name="Ma J."/>
        </authorList>
    </citation>
    <scope>NUCLEOTIDE SEQUENCE [LARGE SCALE GENOMIC DNA]</scope>
    <source>
        <strain evidence="1 2">JCM 14718</strain>
    </source>
</reference>
<keyword evidence="2" id="KW-1185">Reference proteome</keyword>